<comment type="similarity">
    <text evidence="2">Belongs to the fucolectin family.</text>
</comment>
<keyword evidence="10" id="KW-1185">Reference proteome</keyword>
<dbReference type="GO" id="GO:0042806">
    <property type="term" value="F:fucose binding"/>
    <property type="evidence" value="ECO:0007669"/>
    <property type="project" value="UniProtKB-ARBA"/>
</dbReference>
<evidence type="ECO:0000256" key="5">
    <source>
        <dbReference type="ARBA" id="ARBA00022734"/>
    </source>
</evidence>
<feature type="domain" description="Fucolectin tachylectin-4 pentraxin-1" evidence="8">
    <location>
        <begin position="208"/>
        <end position="362"/>
    </location>
</feature>
<evidence type="ECO:0000256" key="6">
    <source>
        <dbReference type="ARBA" id="ARBA00022837"/>
    </source>
</evidence>
<dbReference type="InterPro" id="IPR008979">
    <property type="entry name" value="Galactose-bd-like_sf"/>
</dbReference>
<dbReference type="Gene3D" id="2.60.120.260">
    <property type="entry name" value="Galactose-binding domain-like"/>
    <property type="match status" value="1"/>
</dbReference>
<reference evidence="9 10" key="1">
    <citation type="journal article" date="2021" name="Elife">
        <title>Chloroplast acquisition without the gene transfer in kleptoplastic sea slugs, Plakobranchus ocellatus.</title>
        <authorList>
            <person name="Maeda T."/>
            <person name="Takahashi S."/>
            <person name="Yoshida T."/>
            <person name="Shimamura S."/>
            <person name="Takaki Y."/>
            <person name="Nagai Y."/>
            <person name="Toyoda A."/>
            <person name="Suzuki Y."/>
            <person name="Arimoto A."/>
            <person name="Ishii H."/>
            <person name="Satoh N."/>
            <person name="Nishiyama T."/>
            <person name="Hasebe M."/>
            <person name="Maruyama T."/>
            <person name="Minagawa J."/>
            <person name="Obokata J."/>
            <person name="Shigenobu S."/>
        </authorList>
    </citation>
    <scope>NUCLEOTIDE SEQUENCE [LARGE SCALE GENOMIC DNA]</scope>
</reference>
<dbReference type="SUPFAM" id="SSF49785">
    <property type="entry name" value="Galactose-binding domain-like"/>
    <property type="match status" value="1"/>
</dbReference>
<evidence type="ECO:0000256" key="4">
    <source>
        <dbReference type="ARBA" id="ARBA00022723"/>
    </source>
</evidence>
<keyword evidence="4" id="KW-0479">Metal-binding</keyword>
<dbReference type="GO" id="GO:0001868">
    <property type="term" value="P:regulation of complement activation, lectin pathway"/>
    <property type="evidence" value="ECO:0007669"/>
    <property type="project" value="UniProtKB-ARBA"/>
</dbReference>
<evidence type="ECO:0000256" key="1">
    <source>
        <dbReference type="ARBA" id="ARBA00002219"/>
    </source>
</evidence>
<evidence type="ECO:0000256" key="2">
    <source>
        <dbReference type="ARBA" id="ARBA00010147"/>
    </source>
</evidence>
<evidence type="ECO:0000256" key="7">
    <source>
        <dbReference type="ARBA" id="ARBA00023157"/>
    </source>
</evidence>
<dbReference type="PANTHER" id="PTHR45713">
    <property type="entry name" value="FTP DOMAIN-CONTAINING PROTEIN"/>
    <property type="match status" value="1"/>
</dbReference>
<dbReference type="GO" id="GO:0046872">
    <property type="term" value="F:metal ion binding"/>
    <property type="evidence" value="ECO:0007669"/>
    <property type="project" value="UniProtKB-KW"/>
</dbReference>
<proteinExistence type="inferred from homology"/>
<gene>
    <name evidence="9" type="ORF">ElyMa_005470900</name>
</gene>
<dbReference type="InterPro" id="IPR051941">
    <property type="entry name" value="BG_Antigen-Binding_Lectin"/>
</dbReference>
<dbReference type="PANTHER" id="PTHR45713:SF6">
    <property type="entry name" value="F5_8 TYPE C DOMAIN-CONTAINING PROTEIN"/>
    <property type="match status" value="1"/>
</dbReference>
<organism evidence="9 10">
    <name type="scientific">Elysia marginata</name>
    <dbReference type="NCBI Taxonomy" id="1093978"/>
    <lineage>
        <taxon>Eukaryota</taxon>
        <taxon>Metazoa</taxon>
        <taxon>Spiralia</taxon>
        <taxon>Lophotrochozoa</taxon>
        <taxon>Mollusca</taxon>
        <taxon>Gastropoda</taxon>
        <taxon>Heterobranchia</taxon>
        <taxon>Euthyneura</taxon>
        <taxon>Panpulmonata</taxon>
        <taxon>Sacoglossa</taxon>
        <taxon>Placobranchoidea</taxon>
        <taxon>Plakobranchidae</taxon>
        <taxon>Elysia</taxon>
    </lineage>
</organism>
<comment type="subunit">
    <text evidence="3">Homotrimer.</text>
</comment>
<name>A0AAV4ER34_9GAST</name>
<evidence type="ECO:0000313" key="9">
    <source>
        <dbReference type="EMBL" id="GFR62943.1"/>
    </source>
</evidence>
<comment type="caution">
    <text evidence="9">The sequence shown here is derived from an EMBL/GenBank/DDBJ whole genome shotgun (WGS) entry which is preliminary data.</text>
</comment>
<protein>
    <submittedName>
        <fullName evidence="9">Fucolectin-related protein</fullName>
    </submittedName>
</protein>
<dbReference type="SMART" id="SM00607">
    <property type="entry name" value="FTP"/>
    <property type="match status" value="1"/>
</dbReference>
<keyword evidence="6" id="KW-0106">Calcium</keyword>
<dbReference type="EMBL" id="BMAT01010897">
    <property type="protein sequence ID" value="GFR62943.1"/>
    <property type="molecule type" value="Genomic_DNA"/>
</dbReference>
<dbReference type="Pfam" id="PF22633">
    <property type="entry name" value="F5_F8_type_C_2"/>
    <property type="match status" value="1"/>
</dbReference>
<comment type="function">
    <text evidence="1">Acts as a defensive agent. Recognizes blood group fucosylated oligosaccharides including A, B, H and Lewis B-type antigens. Does not recognize Lewis A antigen and has low affinity for monovalent haptens.</text>
</comment>
<dbReference type="InterPro" id="IPR006585">
    <property type="entry name" value="FTP1"/>
</dbReference>
<evidence type="ECO:0000259" key="8">
    <source>
        <dbReference type="SMART" id="SM00607"/>
    </source>
</evidence>
<accession>A0AAV4ER34</accession>
<keyword evidence="5" id="KW-0430">Lectin</keyword>
<keyword evidence="7" id="KW-1015">Disulfide bond</keyword>
<evidence type="ECO:0000313" key="10">
    <source>
        <dbReference type="Proteomes" id="UP000762676"/>
    </source>
</evidence>
<dbReference type="AlphaFoldDB" id="A0AAV4ER34"/>
<dbReference type="Proteomes" id="UP000762676">
    <property type="component" value="Unassembled WGS sequence"/>
</dbReference>
<dbReference type="GO" id="GO:0010185">
    <property type="term" value="P:regulation of cellular defense response"/>
    <property type="evidence" value="ECO:0007669"/>
    <property type="project" value="UniProtKB-ARBA"/>
</dbReference>
<evidence type="ECO:0000256" key="3">
    <source>
        <dbReference type="ARBA" id="ARBA00011233"/>
    </source>
</evidence>
<sequence length="364" mass="40873">MKRTLLFSNQGTRESDFYLLRLQNTPPALWRNVKTLAQRSGGVCSSYKYFGASSCQYQCHCLDNRNCDRQTGRCSDQCDLGWFGPSCQYSMADYLAPDGQRSLDWLSDDDPQTCNDRDDQSITVALDRPLRLTWVRVVVKNPDGLNSLQLSYRTKQEPNTDVACVDAVTARVNEETMDIVCPTSAVVKHVTLTGFGVRHLCSLYVSAGRNVALKQDTRQSSTFSSWYARNAVDGDVGPIDGTDGQLRKTCTHTDSSYANPWWSVTFSSAVQLHEVVIYNRRNPSRSGCCEQRLVGFTLQAFNDSQDENELFSYSDPRSSYLDIYYILPDPGLIEPVLKVKISKDSIDSKILTMCEVIVFGGELI</sequence>